<dbReference type="RefSeq" id="WP_228230129.1">
    <property type="nucleotide sequence ID" value="NZ_JAJGMW010000011.1"/>
</dbReference>
<name>A0ABS8GST5_9FLAO</name>
<protein>
    <submittedName>
        <fullName evidence="1">Uncharacterized protein</fullName>
    </submittedName>
</protein>
<comment type="caution">
    <text evidence="1">The sequence shown here is derived from an EMBL/GenBank/DDBJ whole genome shotgun (WGS) entry which is preliminary data.</text>
</comment>
<organism evidence="1 2">
    <name type="scientific">Leeuwenhoekiella parthenopeia</name>
    <dbReference type="NCBI Taxonomy" id="2890320"/>
    <lineage>
        <taxon>Bacteria</taxon>
        <taxon>Pseudomonadati</taxon>
        <taxon>Bacteroidota</taxon>
        <taxon>Flavobacteriia</taxon>
        <taxon>Flavobacteriales</taxon>
        <taxon>Flavobacteriaceae</taxon>
        <taxon>Leeuwenhoekiella</taxon>
    </lineage>
</organism>
<keyword evidence="2" id="KW-1185">Reference proteome</keyword>
<proteinExistence type="predicted"/>
<evidence type="ECO:0000313" key="1">
    <source>
        <dbReference type="EMBL" id="MCC4213064.1"/>
    </source>
</evidence>
<dbReference type="Proteomes" id="UP001197770">
    <property type="component" value="Unassembled WGS sequence"/>
</dbReference>
<reference evidence="1 2" key="1">
    <citation type="submission" date="2021-11" db="EMBL/GenBank/DDBJ databases">
        <title>Seasonal and diel survey of microbial diversity of the Tyrrhenian coast.</title>
        <authorList>
            <person name="Gattoni G."/>
            <person name="Corral P."/>
        </authorList>
    </citation>
    <scope>NUCLEOTIDE SEQUENCE [LARGE SCALE GENOMIC DNA]</scope>
    <source>
        <strain evidence="1 2">Mr9</strain>
    </source>
</reference>
<accession>A0ABS8GST5</accession>
<sequence>MEDEQRYRDYLEKLISRRQELEIQFDDFIIKNGRQLHDKMRYFDTRNEGFQEFEQEFGFKVIAGLGLSPIYLSCAYSDYVLQFTRLHKFYSNLIGLYPIDME</sequence>
<gene>
    <name evidence="1" type="ORF">LLW17_10065</name>
</gene>
<dbReference type="EMBL" id="JAJGMW010000011">
    <property type="protein sequence ID" value="MCC4213064.1"/>
    <property type="molecule type" value="Genomic_DNA"/>
</dbReference>
<evidence type="ECO:0000313" key="2">
    <source>
        <dbReference type="Proteomes" id="UP001197770"/>
    </source>
</evidence>